<dbReference type="AlphaFoldDB" id="A0A2H0KFM7"/>
<evidence type="ECO:0000313" key="10">
    <source>
        <dbReference type="EMBL" id="PIQ70035.1"/>
    </source>
</evidence>
<name>A0A2H0KFM7_9BACT</name>
<evidence type="ECO:0000256" key="6">
    <source>
        <dbReference type="ARBA" id="ARBA00022989"/>
    </source>
</evidence>
<organism evidence="10 11">
    <name type="scientific">Candidatus Shapirobacteria bacterium CG11_big_fil_rev_8_21_14_0_20_40_12</name>
    <dbReference type="NCBI Taxonomy" id="1974889"/>
    <lineage>
        <taxon>Bacteria</taxon>
        <taxon>Candidatus Shapironibacteriota</taxon>
    </lineage>
</organism>
<keyword evidence="5 8" id="KW-0812">Transmembrane</keyword>
<keyword evidence="4" id="KW-0808">Transferase</keyword>
<dbReference type="PANTHER" id="PTHR30576">
    <property type="entry name" value="COLANIC BIOSYNTHESIS UDP-GLUCOSE LIPID CARRIER TRANSFERASE"/>
    <property type="match status" value="1"/>
</dbReference>
<keyword evidence="7 8" id="KW-0472">Membrane</keyword>
<accession>A0A2H0KFM7</accession>
<feature type="transmembrane region" description="Helical" evidence="8">
    <location>
        <begin position="12"/>
        <end position="36"/>
    </location>
</feature>
<evidence type="ECO:0000256" key="8">
    <source>
        <dbReference type="SAM" id="Phobius"/>
    </source>
</evidence>
<keyword evidence="3" id="KW-1003">Cell membrane</keyword>
<dbReference type="PANTHER" id="PTHR30576:SF4">
    <property type="entry name" value="UNDECAPRENYL-PHOSPHATE GALACTOSE PHOSPHOTRANSFERASE"/>
    <property type="match status" value="1"/>
</dbReference>
<evidence type="ECO:0000256" key="4">
    <source>
        <dbReference type="ARBA" id="ARBA00022679"/>
    </source>
</evidence>
<keyword evidence="6 8" id="KW-1133">Transmembrane helix</keyword>
<gene>
    <name evidence="10" type="ORF">COV89_02600</name>
</gene>
<protein>
    <submittedName>
        <fullName evidence="10">Multidrug MFS transporter</fullName>
    </submittedName>
</protein>
<comment type="similarity">
    <text evidence="2">Belongs to the bacterial sugar transferase family.</text>
</comment>
<comment type="caution">
    <text evidence="10">The sequence shown here is derived from an EMBL/GenBank/DDBJ whole genome shotgun (WGS) entry which is preliminary data.</text>
</comment>
<evidence type="ECO:0000256" key="2">
    <source>
        <dbReference type="ARBA" id="ARBA00006464"/>
    </source>
</evidence>
<dbReference type="GO" id="GO:0016780">
    <property type="term" value="F:phosphotransferase activity, for other substituted phosphate groups"/>
    <property type="evidence" value="ECO:0007669"/>
    <property type="project" value="TreeGrafter"/>
</dbReference>
<reference evidence="10 11" key="1">
    <citation type="submission" date="2017-09" db="EMBL/GenBank/DDBJ databases">
        <title>Depth-based differentiation of microbial function through sediment-hosted aquifers and enrichment of novel symbionts in the deep terrestrial subsurface.</title>
        <authorList>
            <person name="Probst A.J."/>
            <person name="Ladd B."/>
            <person name="Jarett J.K."/>
            <person name="Geller-Mcgrath D.E."/>
            <person name="Sieber C.M."/>
            <person name="Emerson J.B."/>
            <person name="Anantharaman K."/>
            <person name="Thomas B.C."/>
            <person name="Malmstrom R."/>
            <person name="Stieglmeier M."/>
            <person name="Klingl A."/>
            <person name="Woyke T."/>
            <person name="Ryan C.M."/>
            <person name="Banfield J.F."/>
        </authorList>
    </citation>
    <scope>NUCLEOTIDE SEQUENCE [LARGE SCALE GENOMIC DNA]</scope>
    <source>
        <strain evidence="10">CG11_big_fil_rev_8_21_14_0_20_40_12</strain>
    </source>
</reference>
<feature type="domain" description="Bacterial sugar transferase" evidence="9">
    <location>
        <begin position="10"/>
        <end position="209"/>
    </location>
</feature>
<evidence type="ECO:0000256" key="7">
    <source>
        <dbReference type="ARBA" id="ARBA00023136"/>
    </source>
</evidence>
<evidence type="ECO:0000256" key="1">
    <source>
        <dbReference type="ARBA" id="ARBA00004236"/>
    </source>
</evidence>
<sequence length="215" mass="24541">MRNFLHDVCKRLIDIFGSLIGLVIFSPVCLVTAIAIEIDSPGTILADTPKRVGKNGNLFRLLKFRSMIPNAHNLLHTDPHFKKLLEEYKKSSYKLHDDPRVTKVGKFIRKHSIDEVPQFLNVMRGEMSLVGPRAYYPFELEEQQKKYPNTVALVKEVLTVKPGVTGQWQVSGRSEINFDKRIEMDAEYARRKSIVYDLIILMRTPLAMITGKGAV</sequence>
<dbReference type="InterPro" id="IPR003362">
    <property type="entry name" value="Bact_transf"/>
</dbReference>
<comment type="subcellular location">
    <subcellularLocation>
        <location evidence="1">Cell membrane</location>
    </subcellularLocation>
</comment>
<dbReference type="GO" id="GO:0005886">
    <property type="term" value="C:plasma membrane"/>
    <property type="evidence" value="ECO:0007669"/>
    <property type="project" value="UniProtKB-SubCell"/>
</dbReference>
<dbReference type="Pfam" id="PF02397">
    <property type="entry name" value="Bac_transf"/>
    <property type="match status" value="1"/>
</dbReference>
<dbReference type="Proteomes" id="UP000231371">
    <property type="component" value="Unassembled WGS sequence"/>
</dbReference>
<evidence type="ECO:0000256" key="3">
    <source>
        <dbReference type="ARBA" id="ARBA00022475"/>
    </source>
</evidence>
<dbReference type="EMBL" id="PCVI01000042">
    <property type="protein sequence ID" value="PIQ70035.1"/>
    <property type="molecule type" value="Genomic_DNA"/>
</dbReference>
<evidence type="ECO:0000256" key="5">
    <source>
        <dbReference type="ARBA" id="ARBA00022692"/>
    </source>
</evidence>
<evidence type="ECO:0000259" key="9">
    <source>
        <dbReference type="Pfam" id="PF02397"/>
    </source>
</evidence>
<proteinExistence type="inferred from homology"/>
<evidence type="ECO:0000313" key="11">
    <source>
        <dbReference type="Proteomes" id="UP000231371"/>
    </source>
</evidence>